<dbReference type="AlphaFoldDB" id="A0AAV2YAH0"/>
<evidence type="ECO:0000256" key="1">
    <source>
        <dbReference type="ARBA" id="ARBA00023125"/>
    </source>
</evidence>
<dbReference type="SUPFAM" id="SSF46689">
    <property type="entry name" value="Homeodomain-like"/>
    <property type="match status" value="1"/>
</dbReference>
<dbReference type="InterPro" id="IPR036388">
    <property type="entry name" value="WH-like_DNA-bd_sf"/>
</dbReference>
<protein>
    <recommendedName>
        <fullName evidence="2">HTH CENPB-type domain-containing protein</fullName>
    </recommendedName>
</protein>
<organism evidence="3 4">
    <name type="scientific">Lagenidium giganteum</name>
    <dbReference type="NCBI Taxonomy" id="4803"/>
    <lineage>
        <taxon>Eukaryota</taxon>
        <taxon>Sar</taxon>
        <taxon>Stramenopiles</taxon>
        <taxon>Oomycota</taxon>
        <taxon>Peronosporomycetes</taxon>
        <taxon>Pythiales</taxon>
        <taxon>Pythiaceae</taxon>
    </lineage>
</organism>
<comment type="caution">
    <text evidence="3">The sequence shown here is derived from an EMBL/GenBank/DDBJ whole genome shotgun (WGS) entry which is preliminary data.</text>
</comment>
<keyword evidence="1" id="KW-0238">DNA-binding</keyword>
<reference evidence="3" key="2">
    <citation type="journal article" date="2023" name="Microbiol Resour">
        <title>Decontamination and Annotation of the Draft Genome Sequence of the Oomycete Lagenidium giganteum ARSEF 373.</title>
        <authorList>
            <person name="Morgan W.R."/>
            <person name="Tartar A."/>
        </authorList>
    </citation>
    <scope>NUCLEOTIDE SEQUENCE</scope>
    <source>
        <strain evidence="3">ARSEF 373</strain>
    </source>
</reference>
<gene>
    <name evidence="3" type="ORF">N0F65_005376</name>
</gene>
<feature type="domain" description="HTH CENPB-type" evidence="2">
    <location>
        <begin position="55"/>
        <end position="124"/>
    </location>
</feature>
<accession>A0AAV2YAH0</accession>
<name>A0AAV2YAH0_9STRA</name>
<dbReference type="EMBL" id="DAKRPA010000424">
    <property type="protein sequence ID" value="DAZ92602.1"/>
    <property type="molecule type" value="Genomic_DNA"/>
</dbReference>
<keyword evidence="4" id="KW-1185">Reference proteome</keyword>
<evidence type="ECO:0000313" key="4">
    <source>
        <dbReference type="Proteomes" id="UP001146120"/>
    </source>
</evidence>
<dbReference type="Gene3D" id="1.10.10.10">
    <property type="entry name" value="Winged helix-like DNA-binding domain superfamily/Winged helix DNA-binding domain"/>
    <property type="match status" value="1"/>
</dbReference>
<evidence type="ECO:0000313" key="3">
    <source>
        <dbReference type="EMBL" id="DAZ92602.1"/>
    </source>
</evidence>
<dbReference type="PROSITE" id="PS51253">
    <property type="entry name" value="HTH_CENPB"/>
    <property type="match status" value="1"/>
</dbReference>
<dbReference type="Pfam" id="PF03221">
    <property type="entry name" value="HTH_Tnp_Tc5"/>
    <property type="match status" value="1"/>
</dbReference>
<dbReference type="InterPro" id="IPR006600">
    <property type="entry name" value="HTH_CenpB_DNA-bd_dom"/>
</dbReference>
<reference evidence="3" key="1">
    <citation type="submission" date="2022-11" db="EMBL/GenBank/DDBJ databases">
        <authorList>
            <person name="Morgan W.R."/>
            <person name="Tartar A."/>
        </authorList>
    </citation>
    <scope>NUCLEOTIDE SEQUENCE</scope>
    <source>
        <strain evidence="3">ARSEF 373</strain>
    </source>
</reference>
<dbReference type="GO" id="GO:0003677">
    <property type="term" value="F:DNA binding"/>
    <property type="evidence" value="ECO:0007669"/>
    <property type="project" value="UniProtKB-KW"/>
</dbReference>
<sequence length="170" mass="19270">MRPTRSYTVDTKYEACYRVQAGEKATDVAAATGIPINTLRKIVQKLKAGGSLSTERRGPKPRLPADAEVTPAEWMRVMAENATPIGRQEAVDNANEMAERLKLPRLSDSWFDRFRTRHPNLTIRRAEVLSRCRNAVDTASVHGFFFRLIKKLLENELTAEQVFILVKPVF</sequence>
<proteinExistence type="predicted"/>
<evidence type="ECO:0000259" key="2">
    <source>
        <dbReference type="PROSITE" id="PS51253"/>
    </source>
</evidence>
<dbReference type="Proteomes" id="UP001146120">
    <property type="component" value="Unassembled WGS sequence"/>
</dbReference>
<dbReference type="InterPro" id="IPR009057">
    <property type="entry name" value="Homeodomain-like_sf"/>
</dbReference>